<name>A0A0A8ZJN3_ARUDO</name>
<accession>A0A0A8ZJN3</accession>
<organism evidence="1">
    <name type="scientific">Arundo donax</name>
    <name type="common">Giant reed</name>
    <name type="synonym">Donax arundinaceus</name>
    <dbReference type="NCBI Taxonomy" id="35708"/>
    <lineage>
        <taxon>Eukaryota</taxon>
        <taxon>Viridiplantae</taxon>
        <taxon>Streptophyta</taxon>
        <taxon>Embryophyta</taxon>
        <taxon>Tracheophyta</taxon>
        <taxon>Spermatophyta</taxon>
        <taxon>Magnoliopsida</taxon>
        <taxon>Liliopsida</taxon>
        <taxon>Poales</taxon>
        <taxon>Poaceae</taxon>
        <taxon>PACMAD clade</taxon>
        <taxon>Arundinoideae</taxon>
        <taxon>Arundineae</taxon>
        <taxon>Arundo</taxon>
    </lineage>
</organism>
<reference evidence="1" key="1">
    <citation type="submission" date="2014-09" db="EMBL/GenBank/DDBJ databases">
        <authorList>
            <person name="Magalhaes I.L.F."/>
            <person name="Oliveira U."/>
            <person name="Santos F.R."/>
            <person name="Vidigal T.H.D.A."/>
            <person name="Brescovit A.D."/>
            <person name="Santos A.J."/>
        </authorList>
    </citation>
    <scope>NUCLEOTIDE SEQUENCE</scope>
    <source>
        <tissue evidence="1">Shoot tissue taken approximately 20 cm above the soil surface</tissue>
    </source>
</reference>
<reference evidence="1" key="2">
    <citation type="journal article" date="2015" name="Data Brief">
        <title>Shoot transcriptome of the giant reed, Arundo donax.</title>
        <authorList>
            <person name="Barrero R.A."/>
            <person name="Guerrero F.D."/>
            <person name="Moolhuijzen P."/>
            <person name="Goolsby J.A."/>
            <person name="Tidwell J."/>
            <person name="Bellgard S.E."/>
            <person name="Bellgard M.I."/>
        </authorList>
    </citation>
    <scope>NUCLEOTIDE SEQUENCE</scope>
    <source>
        <tissue evidence="1">Shoot tissue taken approximately 20 cm above the soil surface</tissue>
    </source>
</reference>
<protein>
    <submittedName>
        <fullName evidence="1">Uncharacterized protein</fullName>
    </submittedName>
</protein>
<evidence type="ECO:0000313" key="1">
    <source>
        <dbReference type="EMBL" id="JAD35052.1"/>
    </source>
</evidence>
<dbReference type="EMBL" id="GBRH01262843">
    <property type="protein sequence ID" value="JAD35052.1"/>
    <property type="molecule type" value="Transcribed_RNA"/>
</dbReference>
<dbReference type="AlphaFoldDB" id="A0A0A8ZJN3"/>
<sequence length="41" mass="4725">MFSCQCQNTAPRVIIKHLQVSTYSLATNWQGPRSSLFLKRN</sequence>
<proteinExistence type="predicted"/>